<protein>
    <submittedName>
        <fullName evidence="2">Uncharacterized protein</fullName>
    </submittedName>
</protein>
<sequence length="115" mass="13190">MEWENRRLLRFALLIITGLGMAGYALFEARFLIQGPVVTIDTPRNGQSVSVPLVEIAGKAKNISDITLNDRKIFVDEQGYFHEQLLLFYGYNILTLTAHDRFGRETQKVLELVYQ</sequence>
<dbReference type="Proteomes" id="UP000179115">
    <property type="component" value="Unassembled WGS sequence"/>
</dbReference>
<dbReference type="Pfam" id="PF09136">
    <property type="entry name" value="Glucodextran_B"/>
    <property type="match status" value="1"/>
</dbReference>
<proteinExistence type="predicted"/>
<keyword evidence="1" id="KW-0812">Transmembrane</keyword>
<keyword evidence="1" id="KW-0472">Membrane</keyword>
<feature type="transmembrane region" description="Helical" evidence="1">
    <location>
        <begin position="7"/>
        <end position="27"/>
    </location>
</feature>
<evidence type="ECO:0000313" key="3">
    <source>
        <dbReference type="Proteomes" id="UP000179115"/>
    </source>
</evidence>
<name>A0A1F6ECE8_9BACT</name>
<comment type="caution">
    <text evidence="2">The sequence shown here is derived from an EMBL/GenBank/DDBJ whole genome shotgun (WGS) entry which is preliminary data.</text>
</comment>
<evidence type="ECO:0000256" key="1">
    <source>
        <dbReference type="SAM" id="Phobius"/>
    </source>
</evidence>
<dbReference type="AlphaFoldDB" id="A0A1F6ECE8"/>
<dbReference type="Gene3D" id="2.60.40.10">
    <property type="entry name" value="Immunoglobulins"/>
    <property type="match status" value="1"/>
</dbReference>
<dbReference type="STRING" id="1798508.A3A35_00080"/>
<dbReference type="EMBL" id="MFLV01000026">
    <property type="protein sequence ID" value="OGG71353.1"/>
    <property type="molecule type" value="Genomic_DNA"/>
</dbReference>
<accession>A0A1F6ECE8</accession>
<evidence type="ECO:0000313" key="2">
    <source>
        <dbReference type="EMBL" id="OGG71353.1"/>
    </source>
</evidence>
<reference evidence="2 3" key="1">
    <citation type="journal article" date="2016" name="Nat. Commun.">
        <title>Thousands of microbial genomes shed light on interconnected biogeochemical processes in an aquifer system.</title>
        <authorList>
            <person name="Anantharaman K."/>
            <person name="Brown C.T."/>
            <person name="Hug L.A."/>
            <person name="Sharon I."/>
            <person name="Castelle C.J."/>
            <person name="Probst A.J."/>
            <person name="Thomas B.C."/>
            <person name="Singh A."/>
            <person name="Wilkins M.J."/>
            <person name="Karaoz U."/>
            <person name="Brodie E.L."/>
            <person name="Williams K.H."/>
            <person name="Hubbard S.S."/>
            <person name="Banfield J.F."/>
        </authorList>
    </citation>
    <scope>NUCLEOTIDE SEQUENCE [LARGE SCALE GENOMIC DNA]</scope>
</reference>
<organism evidence="2 3">
    <name type="scientific">Candidatus Kaiserbacteria bacterium RIFCSPLOWO2_01_FULL_51_21</name>
    <dbReference type="NCBI Taxonomy" id="1798508"/>
    <lineage>
        <taxon>Bacteria</taxon>
        <taxon>Candidatus Kaiseribacteriota</taxon>
    </lineage>
</organism>
<keyword evidence="1" id="KW-1133">Transmembrane helix</keyword>
<dbReference type="InterPro" id="IPR013783">
    <property type="entry name" value="Ig-like_fold"/>
</dbReference>
<gene>
    <name evidence="2" type="ORF">A3A35_00080</name>
</gene>